<dbReference type="EMBL" id="LFQK01000001">
    <property type="protein sequence ID" value="KNH30314.1"/>
    <property type="molecule type" value="Genomic_DNA"/>
</dbReference>
<dbReference type="AlphaFoldDB" id="A0A0L1MPZ9"/>
<reference evidence="1 2" key="1">
    <citation type="submission" date="2015-06" db="EMBL/GenBank/DDBJ databases">
        <authorList>
            <person name="Hoefler B.C."/>
            <person name="Straight P.D."/>
        </authorList>
    </citation>
    <scope>NUCLEOTIDE SEQUENCE [LARGE SCALE GENOMIC DNA]</scope>
    <source>
        <strain evidence="1 2">Riq4</strain>
    </source>
</reference>
<sequence length="264" mass="28239">MKSQDIFLLFKMVSLHAQEEGFQMGGPISTPAIGSAPIPNVGFALNVSGAGHGAFADSKSETASSGSTEQERYPDWGLFGSNTAEWGMQSLAGWEGWDDPAPQTPITSWAECYSLRALSSSLGLSKSEVSNSIARCREAGLLTNDFETSLPKVNRRALLGIAEYALKYFFPVKLGAIVRGIPTGFAAPALSRHLKSAGDLIPVWPDPIGSERGQAIEPLYKTVPDAVKKDRTLYHYLALVDAVRVGGPRESKVAINLLKAGMGL</sequence>
<evidence type="ECO:0000313" key="1">
    <source>
        <dbReference type="EMBL" id="KNH30314.1"/>
    </source>
</evidence>
<comment type="caution">
    <text evidence="1">The sequence shown here is derived from an EMBL/GenBank/DDBJ whole genome shotgun (WGS) entry which is preliminary data.</text>
</comment>
<name>A0A0L1MPZ9_PSESX</name>
<gene>
    <name evidence="1" type="ORF">ACS77_00410</name>
</gene>
<dbReference type="PATRIC" id="fig|317.197.peg.86"/>
<proteinExistence type="predicted"/>
<protein>
    <submittedName>
        <fullName evidence="1">Uncharacterized protein</fullName>
    </submittedName>
</protein>
<evidence type="ECO:0000313" key="2">
    <source>
        <dbReference type="Proteomes" id="UP000036955"/>
    </source>
</evidence>
<organism evidence="1 2">
    <name type="scientific">Pseudomonas syringae</name>
    <dbReference type="NCBI Taxonomy" id="317"/>
    <lineage>
        <taxon>Bacteria</taxon>
        <taxon>Pseudomonadati</taxon>
        <taxon>Pseudomonadota</taxon>
        <taxon>Gammaproteobacteria</taxon>
        <taxon>Pseudomonadales</taxon>
        <taxon>Pseudomonadaceae</taxon>
        <taxon>Pseudomonas</taxon>
    </lineage>
</organism>
<accession>A0A0L1MPZ9</accession>
<dbReference type="OrthoDB" id="194359at2"/>
<dbReference type="Proteomes" id="UP000036955">
    <property type="component" value="Unassembled WGS sequence"/>
</dbReference>